<name>A0AAD8N2D9_9APIA</name>
<dbReference type="EMBL" id="JAUIZM010000003">
    <property type="protein sequence ID" value="KAK1393466.1"/>
    <property type="molecule type" value="Genomic_DNA"/>
</dbReference>
<dbReference type="AlphaFoldDB" id="A0AAD8N2D9"/>
<accession>A0AAD8N2D9</accession>
<reference evidence="2" key="1">
    <citation type="submission" date="2023-02" db="EMBL/GenBank/DDBJ databases">
        <title>Genome of toxic invasive species Heracleum sosnowskyi carries increased number of genes despite the absence of recent whole-genome duplications.</title>
        <authorList>
            <person name="Schelkunov M."/>
            <person name="Shtratnikova V."/>
            <person name="Makarenko M."/>
            <person name="Klepikova A."/>
            <person name="Omelchenko D."/>
            <person name="Novikova G."/>
            <person name="Obukhova E."/>
            <person name="Bogdanov V."/>
            <person name="Penin A."/>
            <person name="Logacheva M."/>
        </authorList>
    </citation>
    <scope>NUCLEOTIDE SEQUENCE</scope>
    <source>
        <strain evidence="2">Hsosn_3</strain>
        <tissue evidence="2">Leaf</tissue>
    </source>
</reference>
<organism evidence="2 3">
    <name type="scientific">Heracleum sosnowskyi</name>
    <dbReference type="NCBI Taxonomy" id="360622"/>
    <lineage>
        <taxon>Eukaryota</taxon>
        <taxon>Viridiplantae</taxon>
        <taxon>Streptophyta</taxon>
        <taxon>Embryophyta</taxon>
        <taxon>Tracheophyta</taxon>
        <taxon>Spermatophyta</taxon>
        <taxon>Magnoliopsida</taxon>
        <taxon>eudicotyledons</taxon>
        <taxon>Gunneridae</taxon>
        <taxon>Pentapetalae</taxon>
        <taxon>asterids</taxon>
        <taxon>campanulids</taxon>
        <taxon>Apiales</taxon>
        <taxon>Apiaceae</taxon>
        <taxon>Apioideae</taxon>
        <taxon>apioid superclade</taxon>
        <taxon>Tordylieae</taxon>
        <taxon>Tordyliinae</taxon>
        <taxon>Heracleum</taxon>
    </lineage>
</organism>
<evidence type="ECO:0000256" key="1">
    <source>
        <dbReference type="SAM" id="MobiDB-lite"/>
    </source>
</evidence>
<feature type="compositionally biased region" description="Low complexity" evidence="1">
    <location>
        <begin position="242"/>
        <end position="264"/>
    </location>
</feature>
<reference evidence="2" key="2">
    <citation type="submission" date="2023-05" db="EMBL/GenBank/DDBJ databases">
        <authorList>
            <person name="Schelkunov M.I."/>
        </authorList>
    </citation>
    <scope>NUCLEOTIDE SEQUENCE</scope>
    <source>
        <strain evidence="2">Hsosn_3</strain>
        <tissue evidence="2">Leaf</tissue>
    </source>
</reference>
<protein>
    <submittedName>
        <fullName evidence="2">Uncharacterized protein</fullName>
    </submittedName>
</protein>
<sequence>MDCVLYAEEFLAQSAIGRALVEPSTLYGSQIKAFWETGSYDDGGDSGNPSIIFEFQEAEYVITSGTIRTAMGFPEYSSYTIGMGDIDLLRMMREIGYSGPLTKVGQLKRSFLRKEWSFFFDYITRPFGKKCTNWDAIPTDNLQIGYSLLFDNHFDFARLVLNNLGEKMTENRGVVYFSRFCQILFSACVEGVELVDGDVISCFKLHKRIFSDLINKDVKKGVVGELLLPASVQQFVNDQLNPQTQTPSQSEPQPEPLQTELPPSTFVPHKSSGRTKHVGSKPAKSVRPATEVGVSKTSVPKGVGPSKKRRAHRSKTDDEADVDDEPLHQRKRRLVANYLFDNVDESTPATEAVQVEAPEIVIQESAVNTDHEDRVFVDTEAPEVIVQEATEDNEAATMPDMAKADTEAEILEQEALFDDFDMDANIEAHPSISVCDTEEVATDQPTLVIEESIATHTENLSVTNQTL</sequence>
<gene>
    <name evidence="2" type="ORF">POM88_012522</name>
</gene>
<evidence type="ECO:0000313" key="2">
    <source>
        <dbReference type="EMBL" id="KAK1393466.1"/>
    </source>
</evidence>
<proteinExistence type="predicted"/>
<evidence type="ECO:0000313" key="3">
    <source>
        <dbReference type="Proteomes" id="UP001237642"/>
    </source>
</evidence>
<feature type="region of interest" description="Disordered" evidence="1">
    <location>
        <begin position="241"/>
        <end position="325"/>
    </location>
</feature>
<keyword evidence="3" id="KW-1185">Reference proteome</keyword>
<comment type="caution">
    <text evidence="2">The sequence shown here is derived from an EMBL/GenBank/DDBJ whole genome shotgun (WGS) entry which is preliminary data.</text>
</comment>
<dbReference type="Proteomes" id="UP001237642">
    <property type="component" value="Unassembled WGS sequence"/>
</dbReference>